<accession>A0A0E0PPP6</accession>
<dbReference type="Proteomes" id="UP000008022">
    <property type="component" value="Unassembled WGS sequence"/>
</dbReference>
<dbReference type="HOGENOM" id="CLU_1930806_0_0_1"/>
<name>A0A0E0PPP6_ORYRU</name>
<evidence type="ECO:0000313" key="2">
    <source>
        <dbReference type="EnsemblPlants" id="ORUFI05G23400.1"/>
    </source>
</evidence>
<proteinExistence type="predicted"/>
<keyword evidence="1" id="KW-0812">Transmembrane</keyword>
<dbReference type="EnsemblPlants" id="ORUFI05G23400.1">
    <property type="protein sequence ID" value="ORUFI05G23400.1"/>
    <property type="gene ID" value="ORUFI05G23400"/>
</dbReference>
<evidence type="ECO:0000256" key="1">
    <source>
        <dbReference type="SAM" id="Phobius"/>
    </source>
</evidence>
<feature type="transmembrane region" description="Helical" evidence="1">
    <location>
        <begin position="95"/>
        <end position="114"/>
    </location>
</feature>
<organism evidence="2 3">
    <name type="scientific">Oryza rufipogon</name>
    <name type="common">Brownbeard rice</name>
    <name type="synonym">Asian wild rice</name>
    <dbReference type="NCBI Taxonomy" id="4529"/>
    <lineage>
        <taxon>Eukaryota</taxon>
        <taxon>Viridiplantae</taxon>
        <taxon>Streptophyta</taxon>
        <taxon>Embryophyta</taxon>
        <taxon>Tracheophyta</taxon>
        <taxon>Spermatophyta</taxon>
        <taxon>Magnoliopsida</taxon>
        <taxon>Liliopsida</taxon>
        <taxon>Poales</taxon>
        <taxon>Poaceae</taxon>
        <taxon>BOP clade</taxon>
        <taxon>Oryzoideae</taxon>
        <taxon>Oryzeae</taxon>
        <taxon>Oryzinae</taxon>
        <taxon>Oryza</taxon>
    </lineage>
</organism>
<sequence length="147" mass="15509">MGRAQQQKQQLACLSNLSSGHNNGVNSLRRGATVVFPARLKSHISVSHGALVTNLAEGPLGILLLLPLNSSAPAEYLAGDPAVNSVHLPPPPPPAAAALVPFTASIVVVVATKTQTQKKKKKKKKTRTILQHAIALSNLSDRRLIPI</sequence>
<dbReference type="AlphaFoldDB" id="A0A0E0PPP6"/>
<reference evidence="3" key="1">
    <citation type="submission" date="2013-06" db="EMBL/GenBank/DDBJ databases">
        <authorList>
            <person name="Zhao Q."/>
        </authorList>
    </citation>
    <scope>NUCLEOTIDE SEQUENCE</scope>
    <source>
        <strain evidence="3">cv. W1943</strain>
    </source>
</reference>
<dbReference type="Gramene" id="ORUFI05G23400.1">
    <property type="protein sequence ID" value="ORUFI05G23400.1"/>
    <property type="gene ID" value="ORUFI05G23400"/>
</dbReference>
<keyword evidence="3" id="KW-1185">Reference proteome</keyword>
<keyword evidence="1" id="KW-0472">Membrane</keyword>
<evidence type="ECO:0000313" key="3">
    <source>
        <dbReference type="Proteomes" id="UP000008022"/>
    </source>
</evidence>
<protein>
    <submittedName>
        <fullName evidence="2">Uncharacterized protein</fullName>
    </submittedName>
</protein>
<reference evidence="2" key="2">
    <citation type="submission" date="2015-06" db="UniProtKB">
        <authorList>
            <consortium name="EnsemblPlants"/>
        </authorList>
    </citation>
    <scope>IDENTIFICATION</scope>
</reference>
<keyword evidence="1" id="KW-1133">Transmembrane helix</keyword>